<dbReference type="GO" id="GO:0046872">
    <property type="term" value="F:metal ion binding"/>
    <property type="evidence" value="ECO:0007669"/>
    <property type="project" value="UniProtKB-KW"/>
</dbReference>
<protein>
    <submittedName>
        <fullName evidence="7">Uncharacterized protein SCO1/SenC/PrrC</fullName>
    </submittedName>
</protein>
<reference evidence="7 8" key="1">
    <citation type="submission" date="2007-10" db="EMBL/GenBank/DDBJ databases">
        <authorList>
            <person name="Wagner-Dobler I."/>
            <person name="Ferriera S."/>
            <person name="Johnson J."/>
            <person name="Kravitz S."/>
            <person name="Beeson K."/>
            <person name="Sutton G."/>
            <person name="Rogers Y.-H."/>
            <person name="Friedman R."/>
            <person name="Frazier M."/>
            <person name="Venter J.C."/>
        </authorList>
    </citation>
    <scope>NUCLEOTIDE SEQUENCE [LARGE SCALE GENOMIC DNA]</scope>
    <source>
        <strain evidence="7 8">DFL-43</strain>
    </source>
</reference>
<keyword evidence="3" id="KW-0479">Metal-binding</keyword>
<evidence type="ECO:0000313" key="8">
    <source>
        <dbReference type="Proteomes" id="UP000004291"/>
    </source>
</evidence>
<gene>
    <name evidence="7" type="ORF">HPDFL43_03691</name>
</gene>
<dbReference type="PROSITE" id="PS51352">
    <property type="entry name" value="THIOREDOXIN_2"/>
    <property type="match status" value="1"/>
</dbReference>
<proteinExistence type="inferred from homology"/>
<dbReference type="RefSeq" id="WP_052093169.1">
    <property type="nucleotide sequence ID" value="NZ_CM002917.1"/>
</dbReference>
<dbReference type="InterPro" id="IPR003782">
    <property type="entry name" value="SCO1/SenC"/>
</dbReference>
<dbReference type="FunFam" id="3.40.30.10:FF:000013">
    <property type="entry name" value="Blast:Protein SCO1 homolog, mitochondrial"/>
    <property type="match status" value="1"/>
</dbReference>
<evidence type="ECO:0000256" key="1">
    <source>
        <dbReference type="ARBA" id="ARBA00010996"/>
    </source>
</evidence>
<evidence type="ECO:0000256" key="5">
    <source>
        <dbReference type="SAM" id="Phobius"/>
    </source>
</evidence>
<dbReference type="eggNOG" id="COG1999">
    <property type="taxonomic scope" value="Bacteria"/>
</dbReference>
<dbReference type="CDD" id="cd02968">
    <property type="entry name" value="SCO"/>
    <property type="match status" value="1"/>
</dbReference>
<dbReference type="Gene3D" id="3.40.30.10">
    <property type="entry name" value="Glutaredoxin"/>
    <property type="match status" value="1"/>
</dbReference>
<keyword evidence="5" id="KW-0472">Membrane</keyword>
<reference evidence="7 8" key="2">
    <citation type="submission" date="2012-06" db="EMBL/GenBank/DDBJ databases">
        <authorList>
            <person name="Fiebig A."/>
        </authorList>
    </citation>
    <scope>NUCLEOTIDE SEQUENCE [LARGE SCALE GENOMIC DNA]</scope>
    <source>
        <strain evidence="7 8">DFL-43</strain>
    </source>
</reference>
<evidence type="ECO:0000256" key="3">
    <source>
        <dbReference type="PIRSR" id="PIRSR603782-1"/>
    </source>
</evidence>
<sequence length="207" mass="22239">MATDSVSHHWLKAGALGAVAALCLVTIGVLGWQFAVQGTDSSLTSGMRLGADFTLVDHDGEPITQAAFEGRPTLLYFGFTRCPEVCPTTLYEMAGWLDALGDEGRDLQAFFVTVDPERDTPEIMKGYSEAFTDRVIGITGDPDESARLVAGWHVYAAKIPTEDGDYTMDHTASVFLVDKHGVFKGTISYGEDAGTAIAKLRRLAGLS</sequence>
<dbReference type="EMBL" id="ABIA03000002">
    <property type="protein sequence ID" value="EDQ32615.2"/>
    <property type="molecule type" value="Genomic_DNA"/>
</dbReference>
<keyword evidence="8" id="KW-1185">Reference proteome</keyword>
<dbReference type="AlphaFoldDB" id="A9DAP7"/>
<dbReference type="PANTHER" id="PTHR12151">
    <property type="entry name" value="ELECTRON TRANSPORT PROTIN SCO1/SENC FAMILY MEMBER"/>
    <property type="match status" value="1"/>
</dbReference>
<keyword evidence="5" id="KW-1133">Transmembrane helix</keyword>
<dbReference type="Pfam" id="PF02630">
    <property type="entry name" value="SCO1-SenC"/>
    <property type="match status" value="1"/>
</dbReference>
<organism evidence="7 8">
    <name type="scientific">Hoeflea phototrophica (strain DSM 17068 / NCIMB 14078 / DFL-43)</name>
    <dbReference type="NCBI Taxonomy" id="411684"/>
    <lineage>
        <taxon>Bacteria</taxon>
        <taxon>Pseudomonadati</taxon>
        <taxon>Pseudomonadota</taxon>
        <taxon>Alphaproteobacteria</taxon>
        <taxon>Hyphomicrobiales</taxon>
        <taxon>Rhizobiaceae</taxon>
        <taxon>Hoeflea</taxon>
    </lineage>
</organism>
<dbReference type="PANTHER" id="PTHR12151:SF25">
    <property type="entry name" value="LINALOOL DEHYDRATASE_ISOMERASE DOMAIN-CONTAINING PROTEIN"/>
    <property type="match status" value="1"/>
</dbReference>
<feature type="disulfide bond" description="Redox-active" evidence="4">
    <location>
        <begin position="82"/>
        <end position="86"/>
    </location>
</feature>
<comment type="caution">
    <text evidence="7">The sequence shown here is derived from an EMBL/GenBank/DDBJ whole genome shotgun (WGS) entry which is preliminary data.</text>
</comment>
<dbReference type="STRING" id="411684.HPDFL43_03691"/>
<dbReference type="Proteomes" id="UP000004291">
    <property type="component" value="Chromosome"/>
</dbReference>
<dbReference type="HOGENOM" id="CLU_050131_3_1_5"/>
<comment type="similarity">
    <text evidence="1">Belongs to the SCO1/2 family.</text>
</comment>
<dbReference type="InterPro" id="IPR036249">
    <property type="entry name" value="Thioredoxin-like_sf"/>
</dbReference>
<keyword evidence="2 3" id="KW-0186">Copper</keyword>
<evidence type="ECO:0000256" key="4">
    <source>
        <dbReference type="PIRSR" id="PIRSR603782-2"/>
    </source>
</evidence>
<accession>A9DAP7</accession>
<dbReference type="SUPFAM" id="SSF52833">
    <property type="entry name" value="Thioredoxin-like"/>
    <property type="match status" value="1"/>
</dbReference>
<feature type="transmembrane region" description="Helical" evidence="5">
    <location>
        <begin position="12"/>
        <end position="35"/>
    </location>
</feature>
<name>A9DAP7_HOEPD</name>
<feature type="domain" description="Thioredoxin" evidence="6">
    <location>
        <begin position="44"/>
        <end position="207"/>
    </location>
</feature>
<evidence type="ECO:0000313" key="7">
    <source>
        <dbReference type="EMBL" id="EDQ32615.2"/>
    </source>
</evidence>
<feature type="binding site" evidence="3">
    <location>
        <position position="86"/>
    </location>
    <ligand>
        <name>Cu cation</name>
        <dbReference type="ChEBI" id="CHEBI:23378"/>
    </ligand>
</feature>
<evidence type="ECO:0000259" key="6">
    <source>
        <dbReference type="PROSITE" id="PS51352"/>
    </source>
</evidence>
<keyword evidence="4" id="KW-1015">Disulfide bond</keyword>
<evidence type="ECO:0000256" key="2">
    <source>
        <dbReference type="ARBA" id="ARBA00023008"/>
    </source>
</evidence>
<dbReference type="InterPro" id="IPR013766">
    <property type="entry name" value="Thioredoxin_domain"/>
</dbReference>
<feature type="binding site" evidence="3">
    <location>
        <position position="82"/>
    </location>
    <ligand>
        <name>Cu cation</name>
        <dbReference type="ChEBI" id="CHEBI:23378"/>
    </ligand>
</feature>
<keyword evidence="5" id="KW-0812">Transmembrane</keyword>
<feature type="binding site" evidence="3">
    <location>
        <position position="170"/>
    </location>
    <ligand>
        <name>Cu cation</name>
        <dbReference type="ChEBI" id="CHEBI:23378"/>
    </ligand>
</feature>